<dbReference type="Proteomes" id="UP000183894">
    <property type="component" value="Unassembled WGS sequence"/>
</dbReference>
<dbReference type="InterPro" id="IPR058312">
    <property type="entry name" value="DUF7999"/>
</dbReference>
<dbReference type="EMBL" id="FOAD01000005">
    <property type="protein sequence ID" value="SEL51203.1"/>
    <property type="molecule type" value="Genomic_DNA"/>
</dbReference>
<gene>
    <name evidence="2" type="ORF">SAMN04488691_105149</name>
</gene>
<accession>A0A1H7QTE8</accession>
<evidence type="ECO:0000259" key="1">
    <source>
        <dbReference type="Pfam" id="PF26006"/>
    </source>
</evidence>
<dbReference type="Pfam" id="PF26006">
    <property type="entry name" value="DUF7999"/>
    <property type="match status" value="1"/>
</dbReference>
<feature type="domain" description="DUF7999" evidence="1">
    <location>
        <begin position="1"/>
        <end position="80"/>
    </location>
</feature>
<protein>
    <recommendedName>
        <fullName evidence="1">DUF7999 domain-containing protein</fullName>
    </recommendedName>
</protein>
<proteinExistence type="predicted"/>
<dbReference type="RefSeq" id="WP_244509649.1">
    <property type="nucleotide sequence ID" value="NZ_FOAD01000005.1"/>
</dbReference>
<organism evidence="2 3">
    <name type="scientific">Haloferax larsenii</name>
    <dbReference type="NCBI Taxonomy" id="302484"/>
    <lineage>
        <taxon>Archaea</taxon>
        <taxon>Methanobacteriati</taxon>
        <taxon>Methanobacteriota</taxon>
        <taxon>Stenosarchaea group</taxon>
        <taxon>Halobacteria</taxon>
        <taxon>Halobacteriales</taxon>
        <taxon>Haloferacaceae</taxon>
        <taxon>Haloferax</taxon>
    </lineage>
</organism>
<name>A0A1H7QTE8_HALLR</name>
<evidence type="ECO:0000313" key="3">
    <source>
        <dbReference type="Proteomes" id="UP000183894"/>
    </source>
</evidence>
<reference evidence="2 3" key="1">
    <citation type="submission" date="2016-10" db="EMBL/GenBank/DDBJ databases">
        <authorList>
            <person name="de Groot N.N."/>
        </authorList>
    </citation>
    <scope>NUCLEOTIDE SEQUENCE [LARGE SCALE GENOMIC DNA]</scope>
    <source>
        <strain evidence="2 3">CDM_5</strain>
    </source>
</reference>
<evidence type="ECO:0000313" key="2">
    <source>
        <dbReference type="EMBL" id="SEL51203.1"/>
    </source>
</evidence>
<sequence length="88" mass="9670">MSQTMVVGEPEVYTVVREVNDHGAATVRGDNGSTYHVAAYADEMLRSYLADHRPGDRVRMDLVRAGVRANVWKVSALYSGDVVAESSR</sequence>
<dbReference type="AlphaFoldDB" id="A0A1H7QTE8"/>